<keyword evidence="4" id="KW-1185">Reference proteome</keyword>
<dbReference type="Pfam" id="PF14372">
    <property type="entry name" value="hAT-like_RNase-H"/>
    <property type="match status" value="1"/>
</dbReference>
<dbReference type="InterPro" id="IPR012337">
    <property type="entry name" value="RNaseH-like_sf"/>
</dbReference>
<proteinExistence type="predicted"/>
<keyword evidence="1" id="KW-0238">DNA-binding</keyword>
<comment type="caution">
    <text evidence="3">The sequence shown here is derived from an EMBL/GenBank/DDBJ whole genome shotgun (WGS) entry which is preliminary data.</text>
</comment>
<evidence type="ECO:0000313" key="3">
    <source>
        <dbReference type="EMBL" id="TXG53272.1"/>
    </source>
</evidence>
<protein>
    <recommendedName>
        <fullName evidence="2">hAT-like transposase RNase-H fold domain-containing protein</fullName>
    </recommendedName>
</protein>
<dbReference type="EMBL" id="VAHF01000010">
    <property type="protein sequence ID" value="TXG53272.1"/>
    <property type="molecule type" value="Genomic_DNA"/>
</dbReference>
<dbReference type="AlphaFoldDB" id="A0A5C7H9M0"/>
<dbReference type="InterPro" id="IPR025525">
    <property type="entry name" value="hAT-like_transposase_RNase-H"/>
</dbReference>
<organism evidence="3 4">
    <name type="scientific">Acer yangbiense</name>
    <dbReference type="NCBI Taxonomy" id="1000413"/>
    <lineage>
        <taxon>Eukaryota</taxon>
        <taxon>Viridiplantae</taxon>
        <taxon>Streptophyta</taxon>
        <taxon>Embryophyta</taxon>
        <taxon>Tracheophyta</taxon>
        <taxon>Spermatophyta</taxon>
        <taxon>Magnoliopsida</taxon>
        <taxon>eudicotyledons</taxon>
        <taxon>Gunneridae</taxon>
        <taxon>Pentapetalae</taxon>
        <taxon>rosids</taxon>
        <taxon>malvids</taxon>
        <taxon>Sapindales</taxon>
        <taxon>Sapindaceae</taxon>
        <taxon>Hippocastanoideae</taxon>
        <taxon>Acereae</taxon>
        <taxon>Acer</taxon>
    </lineage>
</organism>
<name>A0A5C7H9M0_9ROSI</name>
<dbReference type="SUPFAM" id="SSF53098">
    <property type="entry name" value="Ribonuclease H-like"/>
    <property type="match status" value="1"/>
</dbReference>
<feature type="domain" description="hAT-like transposase RNase-H fold" evidence="2">
    <location>
        <begin position="96"/>
        <end position="177"/>
    </location>
</feature>
<reference evidence="4" key="1">
    <citation type="journal article" date="2019" name="Gigascience">
        <title>De novo genome assembly of the endangered Acer yangbiense, a plant species with extremely small populations endemic to Yunnan Province, China.</title>
        <authorList>
            <person name="Yang J."/>
            <person name="Wariss H.M."/>
            <person name="Tao L."/>
            <person name="Zhang R."/>
            <person name="Yun Q."/>
            <person name="Hollingsworth P."/>
            <person name="Dao Z."/>
            <person name="Luo G."/>
            <person name="Guo H."/>
            <person name="Ma Y."/>
            <person name="Sun W."/>
        </authorList>
    </citation>
    <scope>NUCLEOTIDE SEQUENCE [LARGE SCALE GENOMIC DNA]</scope>
    <source>
        <strain evidence="4">cv. Malutang</strain>
    </source>
</reference>
<evidence type="ECO:0000259" key="2">
    <source>
        <dbReference type="Pfam" id="PF14372"/>
    </source>
</evidence>
<sequence>MECLLDWNIDRKLSTLTLDNCSTNNCMIDLLLARLSPSSLIINGRLFLMRYAAHILNLIVKSGLDVIETGIERIRDSVAFWMATPKRIEKFEEAAEQLNIGHKKSYIEKSSMTSNMIAKFDQYWNDVHGVLAIASLLDPRFRLKLPQYFFPLIYGQDKAEDEVKKVRKLCEDIFLEYQARVCEKRSQEVKAICSSDFSVEGNIVDGVGDIQVDDDNDNKVNETASANASKQVARVLVIFQILVHLLHSSWMLDILRTILNSELLVLL</sequence>
<dbReference type="GO" id="GO:0003677">
    <property type="term" value="F:DNA binding"/>
    <property type="evidence" value="ECO:0007669"/>
    <property type="project" value="UniProtKB-KW"/>
</dbReference>
<dbReference type="OrthoDB" id="848923at2759"/>
<dbReference type="PANTHER" id="PTHR46481:SF11">
    <property type="entry name" value="ZINC FINGER BED DOMAIN-CONTAINING PROTEIN RICESLEEPER 2-LIKE"/>
    <property type="match status" value="1"/>
</dbReference>
<accession>A0A5C7H9M0</accession>
<evidence type="ECO:0000256" key="1">
    <source>
        <dbReference type="ARBA" id="ARBA00023125"/>
    </source>
</evidence>
<gene>
    <name evidence="3" type="ORF">EZV62_022441</name>
</gene>
<dbReference type="InterPro" id="IPR052035">
    <property type="entry name" value="ZnF_BED_domain_contain"/>
</dbReference>
<dbReference type="PANTHER" id="PTHR46481">
    <property type="entry name" value="ZINC FINGER BED DOMAIN-CONTAINING PROTEIN 4"/>
    <property type="match status" value="1"/>
</dbReference>
<dbReference type="Proteomes" id="UP000323000">
    <property type="component" value="Chromosome 10"/>
</dbReference>
<evidence type="ECO:0000313" key="4">
    <source>
        <dbReference type="Proteomes" id="UP000323000"/>
    </source>
</evidence>